<dbReference type="Proteomes" id="UP000325291">
    <property type="component" value="Unassembled WGS sequence"/>
</dbReference>
<organism evidence="2 3">
    <name type="scientific">Aquicoccus porphyridii</name>
    <dbReference type="NCBI Taxonomy" id="1852029"/>
    <lineage>
        <taxon>Bacteria</taxon>
        <taxon>Pseudomonadati</taxon>
        <taxon>Pseudomonadota</taxon>
        <taxon>Alphaproteobacteria</taxon>
        <taxon>Rhodobacterales</taxon>
        <taxon>Paracoccaceae</taxon>
        <taxon>Aquicoccus</taxon>
    </lineage>
</organism>
<reference evidence="2 3" key="1">
    <citation type="submission" date="2019-07" db="EMBL/GenBank/DDBJ databases">
        <title>Aquicoccus porphyridii gen. nov., sp. nov., isolated from a small marine red alga, Porphyridium marinum.</title>
        <authorList>
            <person name="Liu L."/>
        </authorList>
    </citation>
    <scope>NUCLEOTIDE SEQUENCE [LARGE SCALE GENOMIC DNA]</scope>
    <source>
        <strain evidence="2 3">L1 8-17</strain>
    </source>
</reference>
<dbReference type="PANTHER" id="PTHR30535">
    <property type="entry name" value="VITAMIN B12-BINDING PROTEIN"/>
    <property type="match status" value="1"/>
</dbReference>
<dbReference type="InterPro" id="IPR002491">
    <property type="entry name" value="ABC_transptr_periplasmic_BD"/>
</dbReference>
<evidence type="ECO:0000313" key="2">
    <source>
        <dbReference type="EMBL" id="KAA0909629.1"/>
    </source>
</evidence>
<dbReference type="Pfam" id="PF01497">
    <property type="entry name" value="Peripla_BP_2"/>
    <property type="match status" value="1"/>
</dbReference>
<dbReference type="RefSeq" id="WP_111364916.1">
    <property type="nucleotide sequence ID" value="NZ_VINQ01000029.1"/>
</dbReference>
<dbReference type="EMBL" id="VINQ01000029">
    <property type="protein sequence ID" value="KAA0909629.1"/>
    <property type="molecule type" value="Genomic_DNA"/>
</dbReference>
<dbReference type="AlphaFoldDB" id="A0A5A9YXR1"/>
<dbReference type="InterPro" id="IPR050902">
    <property type="entry name" value="ABC_Transporter_SBP"/>
</dbReference>
<proteinExistence type="predicted"/>
<dbReference type="PANTHER" id="PTHR30535:SF4">
    <property type="entry name" value="HEMIN-BINDING PERIPLASMIC PROTEIN HMUT"/>
    <property type="match status" value="1"/>
</dbReference>
<evidence type="ECO:0000259" key="1">
    <source>
        <dbReference type="PROSITE" id="PS50983"/>
    </source>
</evidence>
<dbReference type="CDD" id="cd01149">
    <property type="entry name" value="HutB"/>
    <property type="match status" value="1"/>
</dbReference>
<comment type="caution">
    <text evidence="2">The sequence shown here is derived from an EMBL/GenBank/DDBJ whole genome shotgun (WGS) entry which is preliminary data.</text>
</comment>
<keyword evidence="3" id="KW-1185">Reference proteome</keyword>
<protein>
    <submittedName>
        <fullName evidence="2">ABC transporter substrate-binding protein</fullName>
    </submittedName>
</protein>
<feature type="domain" description="Fe/B12 periplasmic-binding" evidence="1">
    <location>
        <begin position="33"/>
        <end position="287"/>
    </location>
</feature>
<name>A0A5A9YXR1_9RHOB</name>
<gene>
    <name evidence="2" type="ORF">FLO80_20610</name>
</gene>
<dbReference type="SUPFAM" id="SSF53807">
    <property type="entry name" value="Helical backbone' metal receptor"/>
    <property type="match status" value="1"/>
</dbReference>
<dbReference type="Gene3D" id="3.40.50.1980">
    <property type="entry name" value="Nitrogenase molybdenum iron protein domain"/>
    <property type="match status" value="2"/>
</dbReference>
<accession>A0A5A9YXR1</accession>
<dbReference type="PROSITE" id="PS50983">
    <property type="entry name" value="FE_B12_PBP"/>
    <property type="match status" value="1"/>
</dbReference>
<evidence type="ECO:0000313" key="3">
    <source>
        <dbReference type="Proteomes" id="UP000325291"/>
    </source>
</evidence>
<sequence length="288" mass="29702">MTRVHPFFWAQVALCLVLSLFLISTARAESPQRIVSVGGAITEIVYALGEEARLVARDTTSNHPEAALDLPDVGYIRRLSPEGVLSVDPDLILAQEGAGPPEALEILHAAAVPVIEIPEGFTASAVTTKITSVAEALGVPEKGAQLAAQIGNDLEAVQAETSGAAGKSVLFILSMQGGRVLAGGQNTAADAIITLAGGRNAATGFEGYKPLTDEAITESGAEIILMMDRTGDLGVTDEQLFTHPAIMATPAGQSRAVVRMDGMAMLGFSVRTAEAATALSRALTQAGG</sequence>